<comment type="caution">
    <text evidence="1">The sequence shown here is derived from an EMBL/GenBank/DDBJ whole genome shotgun (WGS) entry which is preliminary data.</text>
</comment>
<evidence type="ECO:0008006" key="3">
    <source>
        <dbReference type="Google" id="ProtNLM"/>
    </source>
</evidence>
<evidence type="ECO:0000313" key="2">
    <source>
        <dbReference type="Proteomes" id="UP000095039"/>
    </source>
</evidence>
<gene>
    <name evidence="1" type="ORF">A1OK_17070</name>
</gene>
<sequence length="266" mass="29578">MRVTISALNDNDRVALWEKALDMSPPDRNLALLAAYLPKPSDEDVGEWTLAGRDHFLLLAYRCEFGENITVTSPCVSCDTKTQLSFRVSDVLATSSDRLKTACHLDSVNTEAYLPHYVSMNDDEFSCRFRLPTIGDLYLLASAHSPLSQLAQCVLAPESYNDVATAITQKDDPVSAWEGVYQTLEAQMLAIEPLTIVSLNASCPECKGETAHQFDIVSQFWALLAADVERQLWDVHILASAYGWSSHDILAMSPARRRQHIAMVIE</sequence>
<reference evidence="1 2" key="1">
    <citation type="journal article" date="2012" name="Science">
        <title>Ecological populations of bacteria act as socially cohesive units of antibiotic production and resistance.</title>
        <authorList>
            <person name="Cordero O.X."/>
            <person name="Wildschutte H."/>
            <person name="Kirkup B."/>
            <person name="Proehl S."/>
            <person name="Ngo L."/>
            <person name="Hussain F."/>
            <person name="Le Roux F."/>
            <person name="Mincer T."/>
            <person name="Polz M.F."/>
        </authorList>
    </citation>
    <scope>NUCLEOTIDE SEQUENCE [LARGE SCALE GENOMIC DNA]</scope>
    <source>
        <strain evidence="1 2">FF-454</strain>
    </source>
</reference>
<proteinExistence type="predicted"/>
<accession>A0A1E5BWP2</accession>
<name>A0A1E5BWP2_9GAMM</name>
<dbReference type="EMBL" id="AJWN02000107">
    <property type="protein sequence ID" value="OEE57671.1"/>
    <property type="molecule type" value="Genomic_DNA"/>
</dbReference>
<dbReference type="Proteomes" id="UP000095039">
    <property type="component" value="Unassembled WGS sequence"/>
</dbReference>
<dbReference type="RefSeq" id="WP_016958828.1">
    <property type="nucleotide sequence ID" value="NZ_AJWN02000107.1"/>
</dbReference>
<dbReference type="AlphaFoldDB" id="A0A1E5BWP2"/>
<evidence type="ECO:0000313" key="1">
    <source>
        <dbReference type="EMBL" id="OEE57671.1"/>
    </source>
</evidence>
<keyword evidence="2" id="KW-1185">Reference proteome</keyword>
<protein>
    <recommendedName>
        <fullName evidence="3">Phage baseplate protein</fullName>
    </recommendedName>
</protein>
<organism evidence="1 2">
    <name type="scientific">Enterovibrio norvegicus FF-454</name>
    <dbReference type="NCBI Taxonomy" id="1185651"/>
    <lineage>
        <taxon>Bacteria</taxon>
        <taxon>Pseudomonadati</taxon>
        <taxon>Pseudomonadota</taxon>
        <taxon>Gammaproteobacteria</taxon>
        <taxon>Vibrionales</taxon>
        <taxon>Vibrionaceae</taxon>
        <taxon>Enterovibrio</taxon>
    </lineage>
</organism>